<evidence type="ECO:0000256" key="3">
    <source>
        <dbReference type="ARBA" id="ARBA00022679"/>
    </source>
</evidence>
<reference evidence="5 6" key="1">
    <citation type="submission" date="2018-09" db="EMBL/GenBank/DDBJ databases">
        <title>Roseovarius spongiae sp. nov., isolated from a marine sponge.</title>
        <authorList>
            <person name="Zhuang L."/>
            <person name="Luo L."/>
        </authorList>
    </citation>
    <scope>NUCLEOTIDE SEQUENCE [LARGE SCALE GENOMIC DNA]</scope>
    <source>
        <strain evidence="5 6">HN-E21</strain>
    </source>
</reference>
<evidence type="ECO:0000256" key="1">
    <source>
        <dbReference type="ARBA" id="ARBA00009481"/>
    </source>
</evidence>
<dbReference type="Pfam" id="PF00534">
    <property type="entry name" value="Glycos_transf_1"/>
    <property type="match status" value="1"/>
</dbReference>
<organism evidence="5 6">
    <name type="scientific">Roseovarius spongiae</name>
    <dbReference type="NCBI Taxonomy" id="2320272"/>
    <lineage>
        <taxon>Bacteria</taxon>
        <taxon>Pseudomonadati</taxon>
        <taxon>Pseudomonadota</taxon>
        <taxon>Alphaproteobacteria</taxon>
        <taxon>Rhodobacterales</taxon>
        <taxon>Roseobacteraceae</taxon>
        <taxon>Roseovarius</taxon>
    </lineage>
</organism>
<dbReference type="RefSeq" id="WP_121165986.1">
    <property type="nucleotide sequence ID" value="NZ_RAPE01000002.1"/>
</dbReference>
<dbReference type="OrthoDB" id="5490290at2"/>
<comment type="similarity">
    <text evidence="1">Belongs to the glycosyltransferase group 1 family. Glycosyltransferase 4 subfamily.</text>
</comment>
<dbReference type="InterPro" id="IPR001296">
    <property type="entry name" value="Glyco_trans_1"/>
</dbReference>
<evidence type="ECO:0000256" key="2">
    <source>
        <dbReference type="ARBA" id="ARBA00022676"/>
    </source>
</evidence>
<keyword evidence="2" id="KW-0328">Glycosyltransferase</keyword>
<protein>
    <submittedName>
        <fullName evidence="5">Glycosyltransferase</fullName>
    </submittedName>
</protein>
<dbReference type="PANTHER" id="PTHR12526">
    <property type="entry name" value="GLYCOSYLTRANSFERASE"/>
    <property type="match status" value="1"/>
</dbReference>
<evidence type="ECO:0000313" key="6">
    <source>
        <dbReference type="Proteomes" id="UP000281128"/>
    </source>
</evidence>
<sequence length="346" mass="37394">MPELIVTNFNRNFTGVSATAAGVLRQQATRYDLRLAGHPLPGCPAPVSAREATRLCRHAPRGRPFAIWHVRRNPEMRRALWARDVLGLPVRIVFTSAAQRRHSAFPRWLISRMDAVIATTERAAEFVPNVRAVAPHGVDTDRFRPAEDRAAAWAATGHPGQRGIATIGRIRPEKGTDRFVEAMIALLPQAPDVTALVIGRAARSDAAFLQDLRDRVEAAGLSRRILFPGEVAADALPALLRGLSAVVQLPRYEGYGMAPLEGMASGAPFVATDAGYYRSFSDGGAAGIITGDAPEDAARDLRDLLRAPERIEAMGRAARVAAKTRFGIEQEADAIGAVYDALWAQG</sequence>
<name>A0A3A8AV61_9RHOB</name>
<feature type="domain" description="Glycosyl transferase family 1" evidence="4">
    <location>
        <begin position="161"/>
        <end position="319"/>
    </location>
</feature>
<accession>A0A3A8AV61</accession>
<dbReference type="PANTHER" id="PTHR12526:SF640">
    <property type="entry name" value="COLANIC ACID BIOSYNTHESIS GLYCOSYLTRANSFERASE WCAL-RELATED"/>
    <property type="match status" value="1"/>
</dbReference>
<dbReference type="Gene3D" id="3.40.50.2000">
    <property type="entry name" value="Glycogen Phosphorylase B"/>
    <property type="match status" value="1"/>
</dbReference>
<dbReference type="Proteomes" id="UP000281128">
    <property type="component" value="Unassembled WGS sequence"/>
</dbReference>
<proteinExistence type="inferred from homology"/>
<dbReference type="EMBL" id="RAPE01000002">
    <property type="protein sequence ID" value="RKF14978.1"/>
    <property type="molecule type" value="Genomic_DNA"/>
</dbReference>
<keyword evidence="6" id="KW-1185">Reference proteome</keyword>
<gene>
    <name evidence="5" type="ORF">D6850_08945</name>
</gene>
<evidence type="ECO:0000313" key="5">
    <source>
        <dbReference type="EMBL" id="RKF14978.1"/>
    </source>
</evidence>
<comment type="caution">
    <text evidence="5">The sequence shown here is derived from an EMBL/GenBank/DDBJ whole genome shotgun (WGS) entry which is preliminary data.</text>
</comment>
<evidence type="ECO:0000259" key="4">
    <source>
        <dbReference type="Pfam" id="PF00534"/>
    </source>
</evidence>
<keyword evidence="3 5" id="KW-0808">Transferase</keyword>
<dbReference type="GO" id="GO:0016757">
    <property type="term" value="F:glycosyltransferase activity"/>
    <property type="evidence" value="ECO:0007669"/>
    <property type="project" value="UniProtKB-KW"/>
</dbReference>
<dbReference type="AlphaFoldDB" id="A0A3A8AV61"/>
<dbReference type="SUPFAM" id="SSF53756">
    <property type="entry name" value="UDP-Glycosyltransferase/glycogen phosphorylase"/>
    <property type="match status" value="1"/>
</dbReference>
<dbReference type="CDD" id="cd03801">
    <property type="entry name" value="GT4_PimA-like"/>
    <property type="match status" value="1"/>
</dbReference>